<evidence type="ECO:0000313" key="6">
    <source>
        <dbReference type="EMBL" id="MFC7137147.1"/>
    </source>
</evidence>
<dbReference type="Proteomes" id="UP001596368">
    <property type="component" value="Unassembled WGS sequence"/>
</dbReference>
<evidence type="ECO:0000256" key="2">
    <source>
        <dbReference type="ARBA" id="ARBA00022801"/>
    </source>
</evidence>
<dbReference type="Pfam" id="PF00557">
    <property type="entry name" value="Peptidase_M24"/>
    <property type="match status" value="1"/>
</dbReference>
<dbReference type="AlphaFoldDB" id="A0ABD5XVF0"/>
<dbReference type="Pfam" id="PF01321">
    <property type="entry name" value="Creatinase_N"/>
    <property type="match status" value="1"/>
</dbReference>
<dbReference type="PROSITE" id="PS00491">
    <property type="entry name" value="PROLINE_PEPTIDASE"/>
    <property type="match status" value="1"/>
</dbReference>
<organism evidence="6 7">
    <name type="scientific">Halobaculum litoreum</name>
    <dbReference type="NCBI Taxonomy" id="3031998"/>
    <lineage>
        <taxon>Archaea</taxon>
        <taxon>Methanobacteriati</taxon>
        <taxon>Methanobacteriota</taxon>
        <taxon>Stenosarchaea group</taxon>
        <taxon>Halobacteria</taxon>
        <taxon>Halobacteriales</taxon>
        <taxon>Haloferacaceae</taxon>
        <taxon>Halobaculum</taxon>
    </lineage>
</organism>
<evidence type="ECO:0000256" key="1">
    <source>
        <dbReference type="ARBA" id="ARBA00022723"/>
    </source>
</evidence>
<keyword evidence="2" id="KW-0378">Hydrolase</keyword>
<keyword evidence="1 3" id="KW-0479">Metal-binding</keyword>
<dbReference type="GO" id="GO:0046872">
    <property type="term" value="F:metal ion binding"/>
    <property type="evidence" value="ECO:0007669"/>
    <property type="project" value="UniProtKB-KW"/>
</dbReference>
<dbReference type="SUPFAM" id="SSF55920">
    <property type="entry name" value="Creatinase/aminopeptidase"/>
    <property type="match status" value="1"/>
</dbReference>
<comment type="similarity">
    <text evidence="3">Belongs to the peptidase M24B family.</text>
</comment>
<dbReference type="InterPro" id="IPR000994">
    <property type="entry name" value="Pept_M24"/>
</dbReference>
<reference evidence="6 7" key="1">
    <citation type="journal article" date="2019" name="Int. J. Syst. Evol. Microbiol.">
        <title>The Global Catalogue of Microorganisms (GCM) 10K type strain sequencing project: providing services to taxonomists for standard genome sequencing and annotation.</title>
        <authorList>
            <consortium name="The Broad Institute Genomics Platform"/>
            <consortium name="The Broad Institute Genome Sequencing Center for Infectious Disease"/>
            <person name="Wu L."/>
            <person name="Ma J."/>
        </authorList>
    </citation>
    <scope>NUCLEOTIDE SEQUENCE [LARGE SCALE GENOMIC DNA]</scope>
    <source>
        <strain evidence="6 7">DT92</strain>
    </source>
</reference>
<dbReference type="InterPro" id="IPR001131">
    <property type="entry name" value="Peptidase_M24B_aminopep-P_CS"/>
</dbReference>
<dbReference type="EMBL" id="JBHSZG010000001">
    <property type="protein sequence ID" value="MFC7137147.1"/>
    <property type="molecule type" value="Genomic_DNA"/>
</dbReference>
<dbReference type="PANTHER" id="PTHR46112">
    <property type="entry name" value="AMINOPEPTIDASE"/>
    <property type="match status" value="1"/>
</dbReference>
<comment type="caution">
    <text evidence="6">The sequence shown here is derived from an EMBL/GenBank/DDBJ whole genome shotgun (WGS) entry which is preliminary data.</text>
</comment>
<proteinExistence type="inferred from homology"/>
<dbReference type="Gene3D" id="3.90.230.10">
    <property type="entry name" value="Creatinase/methionine aminopeptidase superfamily"/>
    <property type="match status" value="1"/>
</dbReference>
<dbReference type="PANTHER" id="PTHR46112:SF2">
    <property type="entry name" value="XAA-PRO AMINOPEPTIDASE P-RELATED"/>
    <property type="match status" value="1"/>
</dbReference>
<evidence type="ECO:0000259" key="4">
    <source>
        <dbReference type="Pfam" id="PF00557"/>
    </source>
</evidence>
<dbReference type="GO" id="GO:0016787">
    <property type="term" value="F:hydrolase activity"/>
    <property type="evidence" value="ECO:0007669"/>
    <property type="project" value="UniProtKB-KW"/>
</dbReference>
<evidence type="ECO:0000259" key="5">
    <source>
        <dbReference type="Pfam" id="PF01321"/>
    </source>
</evidence>
<evidence type="ECO:0000256" key="3">
    <source>
        <dbReference type="RuleBase" id="RU000590"/>
    </source>
</evidence>
<dbReference type="InterPro" id="IPR050659">
    <property type="entry name" value="Peptidase_M24B"/>
</dbReference>
<feature type="domain" description="Peptidase M24" evidence="4">
    <location>
        <begin position="153"/>
        <end position="380"/>
    </location>
</feature>
<dbReference type="InterPro" id="IPR036005">
    <property type="entry name" value="Creatinase/aminopeptidase-like"/>
</dbReference>
<name>A0ABD5XVF0_9EURY</name>
<keyword evidence="7" id="KW-1185">Reference proteome</keyword>
<sequence length="397" mass="41557">MTRDRSALDDLLAAAGDDAYCIEAGSADSNQLYLSGFDAPDPFFTAYTGDELAVLVSGLEYGRARKESHADTVARLSSYDYATRAADEGRATALAGVYADFLADLGVESTLVPERFPVGVADGLRDHGVAVDVDRDGVVETLRATKTDEEADAVRRATAANEAAMAAAEDLIADAGVAADGTLLLADDAGEATLTSERVKEAIEVTLLRHGCALDETIVACGADAADPHDRGSGPLAAGEPIIVDIFPREKASKYHSDMTRTFSKGAPSDTVAEWFDLTHEALDAALDAVEPGATGADVHAAACEVYEDAGHPTLRADPDTETGFIHSTGHGVGLDVHEQPGLNPRGGELEAGQVITVEPGLYDPEVGGVRIEDIVIVTEDGYENLTGDYPVELVVE</sequence>
<evidence type="ECO:0000313" key="7">
    <source>
        <dbReference type="Proteomes" id="UP001596368"/>
    </source>
</evidence>
<dbReference type="InterPro" id="IPR000587">
    <property type="entry name" value="Creatinase_N"/>
</dbReference>
<accession>A0ABD5XVF0</accession>
<protein>
    <submittedName>
        <fullName evidence="6">M24 family metallopeptidase</fullName>
    </submittedName>
</protein>
<gene>
    <name evidence="6" type="ORF">ACFQRB_13240</name>
</gene>
<feature type="domain" description="Creatinase N-terminal" evidence="5">
    <location>
        <begin position="6"/>
        <end position="144"/>
    </location>
</feature>